<accession>A0A248TNQ0</accession>
<sequence length="251" mass="29001">METNGNTKKTIAKDQLKEMGYWDSIMDYISTFDTDFYNIYKDFLCTPYTNHIFDAKTIELIHIAINASPTNLCQSKLEMHMKNAINHGSKKEEIFEVLKLVSVLGMHTCAVGIPILVDEYNAYSNDSMPVKLNESQKEQKDQFIKKMGYWNRFRDILLVNDEPFFESYLKVLTNPWEKDIISAKLKEFIYIAIDSSTTHLFENGIRIHIRNALKYGASFEEIMEILKIVSTQGSSTFHISLPILEEALSEI</sequence>
<proteinExistence type="predicted"/>
<dbReference type="InterPro" id="IPR003779">
    <property type="entry name" value="CMD-like"/>
</dbReference>
<evidence type="ECO:0000313" key="2">
    <source>
        <dbReference type="EMBL" id="ASV69720.1"/>
    </source>
</evidence>
<name>A0A248TNQ0_9BACI</name>
<evidence type="ECO:0000259" key="1">
    <source>
        <dbReference type="Pfam" id="PF02627"/>
    </source>
</evidence>
<dbReference type="Pfam" id="PF02627">
    <property type="entry name" value="CMD"/>
    <property type="match status" value="2"/>
</dbReference>
<dbReference type="RefSeq" id="WP_095373284.1">
    <property type="nucleotide sequence ID" value="NZ_CP022983.1"/>
</dbReference>
<dbReference type="AlphaFoldDB" id="A0A248TNQ0"/>
<dbReference type="InterPro" id="IPR029032">
    <property type="entry name" value="AhpD-like"/>
</dbReference>
<dbReference type="PANTHER" id="PTHR33930:SF2">
    <property type="entry name" value="BLR3452 PROTEIN"/>
    <property type="match status" value="1"/>
</dbReference>
<dbReference type="PANTHER" id="PTHR33930">
    <property type="entry name" value="ALKYL HYDROPEROXIDE REDUCTASE AHPD"/>
    <property type="match status" value="1"/>
</dbReference>
<reference evidence="2 3" key="1">
    <citation type="submission" date="2017-08" db="EMBL/GenBank/DDBJ databases">
        <title>Complete Genome Sequence of Bacillus kochii Oregon-R-modENCODE STRAIN BDGP4, isolated from Drosophila melanogaster gut.</title>
        <authorList>
            <person name="Wan K.H."/>
            <person name="Yu C."/>
            <person name="Park S."/>
            <person name="Hammonds A.S."/>
            <person name="Booth B.W."/>
            <person name="Celniker S.E."/>
        </authorList>
    </citation>
    <scope>NUCLEOTIDE SEQUENCE [LARGE SCALE GENOMIC DNA]</scope>
    <source>
        <strain evidence="2 3">BDGP4</strain>
    </source>
</reference>
<dbReference type="SUPFAM" id="SSF69118">
    <property type="entry name" value="AhpD-like"/>
    <property type="match status" value="1"/>
</dbReference>
<gene>
    <name evidence="2" type="ORF">CKF48_21870</name>
</gene>
<dbReference type="EMBL" id="CP022983">
    <property type="protein sequence ID" value="ASV69720.1"/>
    <property type="molecule type" value="Genomic_DNA"/>
</dbReference>
<dbReference type="GO" id="GO:0051920">
    <property type="term" value="F:peroxiredoxin activity"/>
    <property type="evidence" value="ECO:0007669"/>
    <property type="project" value="InterPro"/>
</dbReference>
<dbReference type="Gene3D" id="1.20.1290.10">
    <property type="entry name" value="AhpD-like"/>
    <property type="match status" value="1"/>
</dbReference>
<feature type="domain" description="Carboxymuconolactone decarboxylase-like" evidence="1">
    <location>
        <begin position="53"/>
        <end position="101"/>
    </location>
</feature>
<organism evidence="2 3">
    <name type="scientific">Cytobacillus kochii</name>
    <dbReference type="NCBI Taxonomy" id="859143"/>
    <lineage>
        <taxon>Bacteria</taxon>
        <taxon>Bacillati</taxon>
        <taxon>Bacillota</taxon>
        <taxon>Bacilli</taxon>
        <taxon>Bacillales</taxon>
        <taxon>Bacillaceae</taxon>
        <taxon>Cytobacillus</taxon>
    </lineage>
</organism>
<dbReference type="OrthoDB" id="3824300at2"/>
<feature type="domain" description="Carboxymuconolactone decarboxylase-like" evidence="1">
    <location>
        <begin position="165"/>
        <end position="229"/>
    </location>
</feature>
<dbReference type="KEGG" id="bko:CKF48_21870"/>
<dbReference type="Proteomes" id="UP000215137">
    <property type="component" value="Chromosome"/>
</dbReference>
<keyword evidence="3" id="KW-1185">Reference proteome</keyword>
<evidence type="ECO:0000313" key="3">
    <source>
        <dbReference type="Proteomes" id="UP000215137"/>
    </source>
</evidence>
<protein>
    <recommendedName>
        <fullName evidence="1">Carboxymuconolactone decarboxylase-like domain-containing protein</fullName>
    </recommendedName>
</protein>